<dbReference type="KEGG" id="ela:UCREL1_9759"/>
<sequence>MEDVRKSIEDTVKPWNYKVLQEIDGARGWKSGYKLSTTARTHLRKMMSRYWDNIYPFALDLTGAVHRQGIFTEKMYKIDWIHSPAARETMSRLILKYQRFTSIMAAHSDHVAVPTLDVDLAWHTQQLSPPIYLHWMVKQTGKFIDHDDKIDEVKLADAFEWTSKMYQETYHDVYSELDKSFHESGRADLCPPDASAHISAHNAVRMQEVSWSKADIRRMSVLGMQRRIDDQYSKAQKRARKNGREIPPKEEYYHNYWGYPYLMYGPWAYPMYMTPGLYACDPGYAVAGSGAVGACAAGTCGGGAGAGACAGAAAGACGGAGSCGGAAGGCGGGGGGGGCGGGGGGGGGCGGGGGGG</sequence>
<proteinExistence type="predicted"/>
<protein>
    <submittedName>
        <fullName evidence="1">Putative yfw family protein 5 protein</fullName>
    </submittedName>
</protein>
<dbReference type="InterPro" id="IPR009836">
    <property type="entry name" value="GRDP-like"/>
</dbReference>
<dbReference type="STRING" id="1287681.M7SAY2"/>
<dbReference type="HOGENOM" id="CLU_010103_3_0_1"/>
<reference evidence="2" key="1">
    <citation type="journal article" date="2013" name="Genome Announc.">
        <title>Draft genome sequence of the grapevine dieback fungus Eutypa lata UCR-EL1.</title>
        <authorList>
            <person name="Blanco-Ulate B."/>
            <person name="Rolshausen P.E."/>
            <person name="Cantu D."/>
        </authorList>
    </citation>
    <scope>NUCLEOTIDE SEQUENCE [LARGE SCALE GENOMIC DNA]</scope>
    <source>
        <strain evidence="2">UCR-EL1</strain>
    </source>
</reference>
<dbReference type="PANTHER" id="PTHR34365">
    <property type="entry name" value="ENOLASE (DUF1399)"/>
    <property type="match status" value="1"/>
</dbReference>
<dbReference type="OrthoDB" id="2684236at2759"/>
<evidence type="ECO:0000313" key="1">
    <source>
        <dbReference type="EMBL" id="EMR63339.1"/>
    </source>
</evidence>
<dbReference type="EMBL" id="KB707241">
    <property type="protein sequence ID" value="EMR63339.1"/>
    <property type="molecule type" value="Genomic_DNA"/>
</dbReference>
<dbReference type="OMA" id="ISAHNAC"/>
<gene>
    <name evidence="1" type="ORF">UCREL1_9759</name>
</gene>
<evidence type="ECO:0000313" key="2">
    <source>
        <dbReference type="Proteomes" id="UP000012174"/>
    </source>
</evidence>
<dbReference type="eggNOG" id="ENOG502RYJ5">
    <property type="taxonomic scope" value="Eukaryota"/>
</dbReference>
<dbReference type="Proteomes" id="UP000012174">
    <property type="component" value="Unassembled WGS sequence"/>
</dbReference>
<dbReference type="Pfam" id="PF07173">
    <property type="entry name" value="GRDP-like"/>
    <property type="match status" value="1"/>
</dbReference>
<keyword evidence="2" id="KW-1185">Reference proteome</keyword>
<accession>M7SAY2</accession>
<dbReference type="PANTHER" id="PTHR34365:SF7">
    <property type="entry name" value="GLYCINE-RICH DOMAIN-CONTAINING PROTEIN 1"/>
    <property type="match status" value="1"/>
</dbReference>
<organism evidence="1 2">
    <name type="scientific">Eutypa lata (strain UCR-EL1)</name>
    <name type="common">Grapevine dieback disease fungus</name>
    <name type="synonym">Eutypa armeniacae</name>
    <dbReference type="NCBI Taxonomy" id="1287681"/>
    <lineage>
        <taxon>Eukaryota</taxon>
        <taxon>Fungi</taxon>
        <taxon>Dikarya</taxon>
        <taxon>Ascomycota</taxon>
        <taxon>Pezizomycotina</taxon>
        <taxon>Sordariomycetes</taxon>
        <taxon>Xylariomycetidae</taxon>
        <taxon>Xylariales</taxon>
        <taxon>Diatrypaceae</taxon>
        <taxon>Eutypa</taxon>
    </lineage>
</organism>
<name>M7SAY2_EUTLA</name>
<dbReference type="AlphaFoldDB" id="M7SAY2"/>